<keyword evidence="1" id="KW-0812">Transmembrane</keyword>
<gene>
    <name evidence="2" type="ORF">ACHAW5_004106</name>
</gene>
<proteinExistence type="predicted"/>
<evidence type="ECO:0000313" key="2">
    <source>
        <dbReference type="EMBL" id="KAL3773813.1"/>
    </source>
</evidence>
<comment type="caution">
    <text evidence="2">The sequence shown here is derived from an EMBL/GenBank/DDBJ whole genome shotgun (WGS) entry which is preliminary data.</text>
</comment>
<protein>
    <submittedName>
        <fullName evidence="2">Uncharacterized protein</fullName>
    </submittedName>
</protein>
<sequence>MTARDPLLPTTERNSDDCVDEAQLPLLIVLVASFVLLLAIGAEYHWRGGGYYAYAMSVPSVCLVLSSVGLALSKHSDSEESPSRVGKGANALCFAYAFVGACFLTFDEPFAATGNGYFAAWTVVYASAMTIGIRAIGSTIRGLGALVGLLASSVVVIIASISPMKDANGLVRSATIFAIVLAVVSVGFVLLLMYLDSADRSMSARANFVALAVLAICWIVMACLVTFEGPFNATGNGYFASWAGVATASTAAFASKQALSDRY</sequence>
<feature type="transmembrane region" description="Helical" evidence="1">
    <location>
        <begin position="24"/>
        <end position="46"/>
    </location>
</feature>
<keyword evidence="3" id="KW-1185">Reference proteome</keyword>
<dbReference type="EMBL" id="JALLAZ020001507">
    <property type="protein sequence ID" value="KAL3773813.1"/>
    <property type="molecule type" value="Genomic_DNA"/>
</dbReference>
<dbReference type="AlphaFoldDB" id="A0ABD3NEE4"/>
<feature type="transmembrane region" description="Helical" evidence="1">
    <location>
        <begin position="118"/>
        <end position="136"/>
    </location>
</feature>
<organism evidence="2 3">
    <name type="scientific">Stephanodiscus triporus</name>
    <dbReference type="NCBI Taxonomy" id="2934178"/>
    <lineage>
        <taxon>Eukaryota</taxon>
        <taxon>Sar</taxon>
        <taxon>Stramenopiles</taxon>
        <taxon>Ochrophyta</taxon>
        <taxon>Bacillariophyta</taxon>
        <taxon>Coscinodiscophyceae</taxon>
        <taxon>Thalassiosirophycidae</taxon>
        <taxon>Stephanodiscales</taxon>
        <taxon>Stephanodiscaceae</taxon>
        <taxon>Stephanodiscus</taxon>
    </lineage>
</organism>
<feature type="transmembrane region" description="Helical" evidence="1">
    <location>
        <begin position="174"/>
        <end position="195"/>
    </location>
</feature>
<keyword evidence="1" id="KW-1133">Transmembrane helix</keyword>
<evidence type="ECO:0000313" key="3">
    <source>
        <dbReference type="Proteomes" id="UP001530315"/>
    </source>
</evidence>
<accession>A0ABD3NEE4</accession>
<keyword evidence="1" id="KW-0472">Membrane</keyword>
<evidence type="ECO:0000256" key="1">
    <source>
        <dbReference type="SAM" id="Phobius"/>
    </source>
</evidence>
<name>A0ABD3NEE4_9STRA</name>
<reference evidence="2 3" key="1">
    <citation type="submission" date="2024-10" db="EMBL/GenBank/DDBJ databases">
        <title>Updated reference genomes for cyclostephanoid diatoms.</title>
        <authorList>
            <person name="Roberts W.R."/>
            <person name="Alverson A.J."/>
        </authorList>
    </citation>
    <scope>NUCLEOTIDE SEQUENCE [LARGE SCALE GENOMIC DNA]</scope>
    <source>
        <strain evidence="2 3">AJA276-08</strain>
    </source>
</reference>
<feature type="transmembrane region" description="Helical" evidence="1">
    <location>
        <begin position="143"/>
        <end position="162"/>
    </location>
</feature>
<feature type="transmembrane region" description="Helical" evidence="1">
    <location>
        <begin position="239"/>
        <end position="259"/>
    </location>
</feature>
<feature type="transmembrane region" description="Helical" evidence="1">
    <location>
        <begin position="207"/>
        <end position="227"/>
    </location>
</feature>
<feature type="transmembrane region" description="Helical" evidence="1">
    <location>
        <begin position="52"/>
        <end position="73"/>
    </location>
</feature>
<feature type="transmembrane region" description="Helical" evidence="1">
    <location>
        <begin position="85"/>
        <end position="106"/>
    </location>
</feature>
<dbReference type="Proteomes" id="UP001530315">
    <property type="component" value="Unassembled WGS sequence"/>
</dbReference>